<dbReference type="Proteomes" id="UP000006512">
    <property type="component" value="Unassembled WGS sequence"/>
</dbReference>
<dbReference type="RefSeq" id="WP_006274809.1">
    <property type="nucleotide sequence ID" value="NZ_GL883080.1"/>
</dbReference>
<dbReference type="HOGENOM" id="CLU_048699_3_0_5"/>
<evidence type="ECO:0000256" key="4">
    <source>
        <dbReference type="RuleBase" id="RU369062"/>
    </source>
</evidence>
<dbReference type="EMBL" id="GL883080">
    <property type="protein sequence ID" value="EGF89614.1"/>
    <property type="molecule type" value="Genomic_DNA"/>
</dbReference>
<dbReference type="OrthoDB" id="9775224at2"/>
<dbReference type="eggNOG" id="COG2326">
    <property type="taxonomic scope" value="Bacteria"/>
</dbReference>
<dbReference type="GO" id="GO:0008976">
    <property type="term" value="F:polyphosphate kinase activity"/>
    <property type="evidence" value="ECO:0007669"/>
    <property type="project" value="UniProtKB-UniRule"/>
</dbReference>
<keyword evidence="3 4" id="KW-0418">Kinase</keyword>
<dbReference type="InterPro" id="IPR022488">
    <property type="entry name" value="PPK2-related"/>
</dbReference>
<dbReference type="Pfam" id="PF03976">
    <property type="entry name" value="PPK2"/>
    <property type="match status" value="1"/>
</dbReference>
<organism evidence="6 7">
    <name type="scientific">Asticcacaulis biprosthecium C19</name>
    <dbReference type="NCBI Taxonomy" id="715226"/>
    <lineage>
        <taxon>Bacteria</taxon>
        <taxon>Pseudomonadati</taxon>
        <taxon>Pseudomonadota</taxon>
        <taxon>Alphaproteobacteria</taxon>
        <taxon>Caulobacterales</taxon>
        <taxon>Caulobacteraceae</taxon>
        <taxon>Asticcacaulis</taxon>
    </lineage>
</organism>
<proteinExistence type="inferred from homology"/>
<comment type="function">
    <text evidence="4">Uses inorganic polyphosphate (polyP) as a donor to convert GDP to GTP or ADP to ATP.</text>
</comment>
<evidence type="ECO:0000313" key="7">
    <source>
        <dbReference type="Proteomes" id="UP000006512"/>
    </source>
</evidence>
<comment type="subunit">
    <text evidence="4">Homotetramer.</text>
</comment>
<dbReference type="PANTHER" id="PTHR34383">
    <property type="entry name" value="POLYPHOSPHATE:AMP PHOSPHOTRANSFERASE-RELATED"/>
    <property type="match status" value="1"/>
</dbReference>
<dbReference type="AlphaFoldDB" id="F4QS94"/>
<keyword evidence="7" id="KW-1185">Reference proteome</keyword>
<feature type="domain" description="Polyphosphate kinase-2-related" evidence="5">
    <location>
        <begin position="6"/>
        <end position="223"/>
    </location>
</feature>
<dbReference type="InterPro" id="IPR022486">
    <property type="entry name" value="PPK2_PA0141"/>
</dbReference>
<dbReference type="PANTHER" id="PTHR34383:SF1">
    <property type="entry name" value="ADP-POLYPHOSPHATE PHOSPHOTRANSFERASE"/>
    <property type="match status" value="1"/>
</dbReference>
<dbReference type="NCBIfam" id="TIGR03707">
    <property type="entry name" value="PPK2_P_aer"/>
    <property type="match status" value="1"/>
</dbReference>
<reference evidence="7" key="1">
    <citation type="submission" date="2011-03" db="EMBL/GenBank/DDBJ databases">
        <title>Draft genome sequence of Brevundimonas diminuta.</title>
        <authorList>
            <person name="Brown P.J.B."/>
            <person name="Buechlein A."/>
            <person name="Hemmerich C."/>
            <person name="Brun Y.V."/>
        </authorList>
    </citation>
    <scope>NUCLEOTIDE SEQUENCE [LARGE SCALE GENOMIC DNA]</scope>
    <source>
        <strain evidence="7">C19</strain>
    </source>
</reference>
<evidence type="ECO:0000313" key="6">
    <source>
        <dbReference type="EMBL" id="EGF89614.1"/>
    </source>
</evidence>
<accession>F4QS94</accession>
<dbReference type="InterPro" id="IPR027417">
    <property type="entry name" value="P-loop_NTPase"/>
</dbReference>
<name>F4QS94_9CAUL</name>
<evidence type="ECO:0000256" key="1">
    <source>
        <dbReference type="ARBA" id="ARBA00009924"/>
    </source>
</evidence>
<evidence type="ECO:0000259" key="5">
    <source>
        <dbReference type="Pfam" id="PF03976"/>
    </source>
</evidence>
<comment type="similarity">
    <text evidence="1 4">Belongs to the polyphosphate kinase 2 (PPK2) family. Class I subfamily.</text>
</comment>
<dbReference type="GO" id="GO:0006793">
    <property type="term" value="P:phosphorus metabolic process"/>
    <property type="evidence" value="ECO:0007669"/>
    <property type="project" value="InterPro"/>
</dbReference>
<dbReference type="SUPFAM" id="SSF52540">
    <property type="entry name" value="P-loop containing nucleoside triphosphate hydrolases"/>
    <property type="match status" value="1"/>
</dbReference>
<evidence type="ECO:0000256" key="3">
    <source>
        <dbReference type="ARBA" id="ARBA00022777"/>
    </source>
</evidence>
<dbReference type="InterPro" id="IPR016898">
    <property type="entry name" value="Polyphosphate_phosphotransfera"/>
</dbReference>
<dbReference type="EC" id="2.7.4.-" evidence="4"/>
<dbReference type="STRING" id="715226.ABI_40310"/>
<protein>
    <recommendedName>
        <fullName evidence="4">ADP/GDP-polyphosphate phosphotransferase</fullName>
        <ecNumber evidence="4">2.7.4.-</ecNumber>
    </recommendedName>
    <alternativeName>
        <fullName evidence="4">Polyphosphate kinase PPK2</fullName>
    </alternativeName>
</protein>
<gene>
    <name evidence="6" type="ORF">ABI_40310</name>
</gene>
<sequence>MSVWDDEEALARQEKLQVALVDTQIWSMKEGQKAVIVFEGRDAAGKDGAIKRITEVLSVRKTRVVALPKPTEFDKGAWWFQRYVAHLPTAGDWVIYNRSWYNRAGVETVMGFSTLEEQETFLRDVPAFESMLTDSGIKLIKLWLDISRDEQKERLDARRSDPLKRLKVSDLDAVAQDRWGDYSKARDEMLRRTHHKDGPWICIATDSKKKARENILRHIITSLGCPDLTVKVSPPDPDIVFSYDEVVEGRKKLEK</sequence>
<dbReference type="PIRSF" id="PIRSF028756">
    <property type="entry name" value="PPK2_prd"/>
    <property type="match status" value="1"/>
</dbReference>
<keyword evidence="2 4" id="KW-0808">Transferase</keyword>
<dbReference type="Gene3D" id="3.40.50.300">
    <property type="entry name" value="P-loop containing nucleotide triphosphate hydrolases"/>
    <property type="match status" value="1"/>
</dbReference>
<evidence type="ECO:0000256" key="2">
    <source>
        <dbReference type="ARBA" id="ARBA00022679"/>
    </source>
</evidence>